<dbReference type="GeneID" id="120255268"/>
<feature type="compositionally biased region" description="Basic and acidic residues" evidence="1">
    <location>
        <begin position="276"/>
        <end position="287"/>
    </location>
</feature>
<protein>
    <submittedName>
        <fullName evidence="3">Uncharacterized protein LOC120255268</fullName>
    </submittedName>
</protein>
<dbReference type="RefSeq" id="XP_039119061.1">
    <property type="nucleotide sequence ID" value="XM_039263127.1"/>
</dbReference>
<evidence type="ECO:0000256" key="1">
    <source>
        <dbReference type="SAM" id="MobiDB-lite"/>
    </source>
</evidence>
<gene>
    <name evidence="3" type="primary">LOC120255268</name>
</gene>
<feature type="region of interest" description="Disordered" evidence="1">
    <location>
        <begin position="267"/>
        <end position="287"/>
    </location>
</feature>
<name>A0AB40AVN2_DIOCR</name>
<accession>A0AB40AVN2</accession>
<keyword evidence="2" id="KW-1185">Reference proteome</keyword>
<evidence type="ECO:0000313" key="2">
    <source>
        <dbReference type="Proteomes" id="UP001515500"/>
    </source>
</evidence>
<dbReference type="Proteomes" id="UP001515500">
    <property type="component" value="Unplaced"/>
</dbReference>
<proteinExistence type="predicted"/>
<reference evidence="3" key="1">
    <citation type="submission" date="2025-08" db="UniProtKB">
        <authorList>
            <consortium name="RefSeq"/>
        </authorList>
    </citation>
    <scope>IDENTIFICATION</scope>
</reference>
<dbReference type="AlphaFoldDB" id="A0AB40AVN2"/>
<dbReference type="InterPro" id="IPR012340">
    <property type="entry name" value="NA-bd_OB-fold"/>
</dbReference>
<dbReference type="Gene3D" id="2.40.50.140">
    <property type="entry name" value="Nucleic acid-binding proteins"/>
    <property type="match status" value="1"/>
</dbReference>
<organism evidence="2 3">
    <name type="scientific">Dioscorea cayennensis subsp. rotundata</name>
    <name type="common">White Guinea yam</name>
    <name type="synonym">Dioscorea rotundata</name>
    <dbReference type="NCBI Taxonomy" id="55577"/>
    <lineage>
        <taxon>Eukaryota</taxon>
        <taxon>Viridiplantae</taxon>
        <taxon>Streptophyta</taxon>
        <taxon>Embryophyta</taxon>
        <taxon>Tracheophyta</taxon>
        <taxon>Spermatophyta</taxon>
        <taxon>Magnoliopsida</taxon>
        <taxon>Liliopsida</taxon>
        <taxon>Dioscoreales</taxon>
        <taxon>Dioscoreaceae</taxon>
        <taxon>Dioscorea</taxon>
    </lineage>
</organism>
<sequence>MVNAHIEEVIEFRNKLMSEQDCSSQRISPVSSSFAYSISNDLSSEENNVKSIGQLAESIEVASYWVFATIIEIESDQDWWYLSCKRCSKKVNPVGKRFYCEKCDKFDFAGTPRFKVQDSDALSQLDYVDVVEVKACQILITEFPRLVARVEASEGRSHSQSIVPSLQINEAPGTDAPSEFDDEDIIRVAIQSRPHSKRLAKKRKTIMPPSPPLADDEIITAPSAADGVTIDDMPVTVEEIADDIEIVTVDKIVDSVVNDSMNPVELVSDSAASKMDTIHEEQQPTQR</sequence>
<dbReference type="SUPFAM" id="SSF50249">
    <property type="entry name" value="Nucleic acid-binding proteins"/>
    <property type="match status" value="1"/>
</dbReference>
<evidence type="ECO:0000313" key="3">
    <source>
        <dbReference type="RefSeq" id="XP_039119061.1"/>
    </source>
</evidence>